<feature type="transmembrane region" description="Helical" evidence="8">
    <location>
        <begin position="138"/>
        <end position="157"/>
    </location>
</feature>
<gene>
    <name evidence="10" type="ORF">AIOL_000078</name>
</gene>
<feature type="transmembrane region" description="Helical" evidence="8">
    <location>
        <begin position="169"/>
        <end position="191"/>
    </location>
</feature>
<evidence type="ECO:0000256" key="5">
    <source>
        <dbReference type="ARBA" id="ARBA00022989"/>
    </source>
</evidence>
<dbReference type="InterPro" id="IPR010227">
    <property type="entry name" value="NADH_Q_OxRdtase_chainM/4"/>
</dbReference>
<evidence type="ECO:0000256" key="7">
    <source>
        <dbReference type="RuleBase" id="RU000320"/>
    </source>
</evidence>
<dbReference type="GO" id="GO:0012505">
    <property type="term" value="C:endomembrane system"/>
    <property type="evidence" value="ECO:0007669"/>
    <property type="project" value="UniProtKB-SubCell"/>
</dbReference>
<feature type="transmembrane region" description="Helical" evidence="8">
    <location>
        <begin position="12"/>
        <end position="33"/>
    </location>
</feature>
<dbReference type="PATRIC" id="fig|1675527.3.peg.99"/>
<dbReference type="InterPro" id="IPR001750">
    <property type="entry name" value="ND/Mrp_TM"/>
</dbReference>
<dbReference type="Pfam" id="PF00361">
    <property type="entry name" value="Proton_antipo_M"/>
    <property type="match status" value="1"/>
</dbReference>
<feature type="transmembrane region" description="Helical" evidence="8">
    <location>
        <begin position="244"/>
        <end position="265"/>
    </location>
</feature>
<feature type="transmembrane region" description="Helical" evidence="8">
    <location>
        <begin position="40"/>
        <end position="60"/>
    </location>
</feature>
<evidence type="ECO:0000259" key="9">
    <source>
        <dbReference type="Pfam" id="PF00361"/>
    </source>
</evidence>
<comment type="subcellular location">
    <subcellularLocation>
        <location evidence="2">Endomembrane system</location>
        <topology evidence="2">Multi-pass membrane protein</topology>
    </subcellularLocation>
    <subcellularLocation>
        <location evidence="7">Membrane</location>
        <topology evidence="7">Multi-pass membrane protein</topology>
    </subcellularLocation>
</comment>
<keyword evidence="11" id="KW-1185">Reference proteome</keyword>
<feature type="transmembrane region" description="Helical" evidence="8">
    <location>
        <begin position="333"/>
        <end position="353"/>
    </location>
</feature>
<accession>A0A0J9EDW8</accession>
<protein>
    <submittedName>
        <fullName evidence="10">NADH-ubiquinone oxidoreductase chain M</fullName>
        <ecNumber evidence="10">1.6.5.3</ecNumber>
    </submittedName>
</protein>
<dbReference type="GO" id="GO:0003954">
    <property type="term" value="F:NADH dehydrogenase activity"/>
    <property type="evidence" value="ECO:0007669"/>
    <property type="project" value="TreeGrafter"/>
</dbReference>
<dbReference type="EC" id="1.6.5.3" evidence="10"/>
<feature type="transmembrane region" description="Helical" evidence="8">
    <location>
        <begin position="115"/>
        <end position="132"/>
    </location>
</feature>
<name>A0A0J9EDW8_9RHOB</name>
<evidence type="ECO:0000256" key="3">
    <source>
        <dbReference type="ARBA" id="ARBA00009025"/>
    </source>
</evidence>
<dbReference type="RefSeq" id="WP_049641074.1">
    <property type="nucleotide sequence ID" value="NZ_LFTY01000001.1"/>
</dbReference>
<sequence length="531" mass="56361">MLPEISASAQIGFPILSLLVFLPAIVAVVIQYLKESSALATALVVSAFQLVLAGMVWWVHDPASAAIQLAENGLLPGYTLGVDGVSAMFLPATALLSLFAVVYATKSVTSNLRGYLAALLFSQAALMGAFAATNLTWFWIFFVAEIFPAYYLIKSWGTSERRYDVARNYLTYMGLSALALGIGFLLMATSVQEGATFNLIAIANGTIDPTLQTLIFFVLCLGFAIKAPLFPLHSWLPKVLEHGPLIGMSVFLVGIKLGAYGLIRFVIPLLPEAAAEWYWLMAAFGFASLVYGALIALVQTNLRRLMAFASVSHMGVVTLGLFSLNVAGIEGGLLQALNLGITGAGLFLIASFLSSRVGTPDLSQMGGIHARAPYLALGFLVIALAAVGMPGTSGFNGEHMVLLGAFEKHWLMAVCVGIGPVLAAAYFLRFYQRGFLGEPAKTESGEERVVLDLDGRERFIVGGLVAVVLWIGLATTPFISTMRGSVEAISATFHPHDADKAHAHAEEADDATGDETLLASGAQVLGGETTD</sequence>
<organism evidence="10 11">
    <name type="scientific">Candidatus Rhodobacter oscarellae</name>
    <dbReference type="NCBI Taxonomy" id="1675527"/>
    <lineage>
        <taxon>Bacteria</taxon>
        <taxon>Pseudomonadati</taxon>
        <taxon>Pseudomonadota</taxon>
        <taxon>Alphaproteobacteria</taxon>
        <taxon>Rhodobacterales</taxon>
        <taxon>Rhodobacter group</taxon>
        <taxon>Rhodobacter</taxon>
    </lineage>
</organism>
<comment type="caution">
    <text evidence="10">The sequence shown here is derived from an EMBL/GenBank/DDBJ whole genome shotgun (WGS) entry which is preliminary data.</text>
</comment>
<dbReference type="PRINTS" id="PR01437">
    <property type="entry name" value="NUOXDRDTASE4"/>
</dbReference>
<comment type="similarity">
    <text evidence="3">Belongs to the complex I subunit 4 family.</text>
</comment>
<reference evidence="10 11" key="1">
    <citation type="submission" date="2015-06" db="EMBL/GenBank/DDBJ databases">
        <title>Draft genome sequence of an Alphaproteobacteria species associated to the Mediterranean sponge Oscarella lobularis.</title>
        <authorList>
            <person name="Jourda C."/>
            <person name="Santini S."/>
            <person name="Claverie J.-M."/>
        </authorList>
    </citation>
    <scope>NUCLEOTIDE SEQUENCE [LARGE SCALE GENOMIC DNA]</scope>
    <source>
        <strain evidence="10">IGS</strain>
    </source>
</reference>
<evidence type="ECO:0000256" key="4">
    <source>
        <dbReference type="ARBA" id="ARBA00022692"/>
    </source>
</evidence>
<dbReference type="STRING" id="1675527.AIOL_000078"/>
<dbReference type="NCBIfam" id="TIGR01972">
    <property type="entry name" value="NDH_I_M"/>
    <property type="match status" value="1"/>
</dbReference>
<feature type="domain" description="NADH:quinone oxidoreductase/Mrp antiporter transmembrane" evidence="9">
    <location>
        <begin position="132"/>
        <end position="417"/>
    </location>
</feature>
<keyword evidence="6 8" id="KW-0472">Membrane</keyword>
<feature type="transmembrane region" description="Helical" evidence="8">
    <location>
        <begin position="305"/>
        <end position="327"/>
    </location>
</feature>
<dbReference type="GO" id="GO:0016020">
    <property type="term" value="C:membrane"/>
    <property type="evidence" value="ECO:0007669"/>
    <property type="project" value="UniProtKB-SubCell"/>
</dbReference>
<feature type="transmembrane region" description="Helical" evidence="8">
    <location>
        <begin position="211"/>
        <end position="232"/>
    </location>
</feature>
<dbReference type="EMBL" id="LFTY01000001">
    <property type="protein sequence ID" value="KMW59929.1"/>
    <property type="molecule type" value="Genomic_DNA"/>
</dbReference>
<feature type="transmembrane region" description="Helical" evidence="8">
    <location>
        <begin position="80"/>
        <end position="103"/>
    </location>
</feature>
<keyword evidence="10" id="KW-0560">Oxidoreductase</keyword>
<evidence type="ECO:0000313" key="11">
    <source>
        <dbReference type="Proteomes" id="UP000037178"/>
    </source>
</evidence>
<dbReference type="AlphaFoldDB" id="A0A0J9EDW8"/>
<dbReference type="GO" id="GO:0042773">
    <property type="term" value="P:ATP synthesis coupled electron transport"/>
    <property type="evidence" value="ECO:0007669"/>
    <property type="project" value="InterPro"/>
</dbReference>
<feature type="transmembrane region" description="Helical" evidence="8">
    <location>
        <begin position="459"/>
        <end position="479"/>
    </location>
</feature>
<dbReference type="Proteomes" id="UP000037178">
    <property type="component" value="Unassembled WGS sequence"/>
</dbReference>
<feature type="transmembrane region" description="Helical" evidence="8">
    <location>
        <begin position="410"/>
        <end position="428"/>
    </location>
</feature>
<dbReference type="GO" id="GO:0048039">
    <property type="term" value="F:ubiquinone binding"/>
    <property type="evidence" value="ECO:0007669"/>
    <property type="project" value="TreeGrafter"/>
</dbReference>
<feature type="transmembrane region" description="Helical" evidence="8">
    <location>
        <begin position="277"/>
        <end position="298"/>
    </location>
</feature>
<evidence type="ECO:0000256" key="2">
    <source>
        <dbReference type="ARBA" id="ARBA00004127"/>
    </source>
</evidence>
<evidence type="ECO:0000313" key="10">
    <source>
        <dbReference type="EMBL" id="KMW59929.1"/>
    </source>
</evidence>
<feature type="transmembrane region" description="Helical" evidence="8">
    <location>
        <begin position="374"/>
        <end position="390"/>
    </location>
</feature>
<proteinExistence type="inferred from homology"/>
<keyword evidence="4 7" id="KW-0812">Transmembrane</keyword>
<keyword evidence="5 8" id="KW-1133">Transmembrane helix</keyword>
<evidence type="ECO:0000256" key="8">
    <source>
        <dbReference type="SAM" id="Phobius"/>
    </source>
</evidence>
<dbReference type="InterPro" id="IPR003918">
    <property type="entry name" value="NADH_UbQ_OxRdtase"/>
</dbReference>
<dbReference type="GO" id="GO:0015990">
    <property type="term" value="P:electron transport coupled proton transport"/>
    <property type="evidence" value="ECO:0007669"/>
    <property type="project" value="TreeGrafter"/>
</dbReference>
<evidence type="ECO:0000256" key="6">
    <source>
        <dbReference type="ARBA" id="ARBA00023136"/>
    </source>
</evidence>
<dbReference type="PANTHER" id="PTHR43507:SF1">
    <property type="entry name" value="NADH-UBIQUINONE OXIDOREDUCTASE CHAIN 4"/>
    <property type="match status" value="1"/>
</dbReference>
<evidence type="ECO:0000256" key="1">
    <source>
        <dbReference type="ARBA" id="ARBA00002378"/>
    </source>
</evidence>
<dbReference type="PANTHER" id="PTHR43507">
    <property type="entry name" value="NADH-UBIQUINONE OXIDOREDUCTASE CHAIN 4"/>
    <property type="match status" value="1"/>
</dbReference>
<keyword evidence="10" id="KW-0830">Ubiquinone</keyword>
<dbReference type="GO" id="GO:0008137">
    <property type="term" value="F:NADH dehydrogenase (ubiquinone) activity"/>
    <property type="evidence" value="ECO:0007669"/>
    <property type="project" value="InterPro"/>
</dbReference>
<comment type="function">
    <text evidence="1">NDH-1 shuttles electrons from NADH, via FMN and iron-sulfur (Fe-S) centers, to quinones in the respiratory chain. The immediate electron acceptor for the enzyme in this species is believed to be ubiquinone. Couples the redox reaction to proton translocation (for every two electrons transferred, four hydrogen ions are translocated across the cytoplasmic membrane), and thus conserves the redox energy in a proton gradient.</text>
</comment>